<accession>A0A895XKS0</accession>
<dbReference type="AlphaFoldDB" id="A0A895XKS0"/>
<comment type="similarity">
    <text evidence="6">Belongs to the ABC-2 integral membrane protein family.</text>
</comment>
<gene>
    <name evidence="8" type="ORF">JQS30_05270</name>
</gene>
<organism evidence="8 9">
    <name type="scientific">Natronoglycomyces albus</name>
    <dbReference type="NCBI Taxonomy" id="2811108"/>
    <lineage>
        <taxon>Bacteria</taxon>
        <taxon>Bacillati</taxon>
        <taxon>Actinomycetota</taxon>
        <taxon>Actinomycetes</taxon>
        <taxon>Glycomycetales</taxon>
        <taxon>Glycomycetaceae</taxon>
        <taxon>Natronoglycomyces</taxon>
    </lineage>
</organism>
<keyword evidence="2 6" id="KW-0812">Transmembrane</keyword>
<keyword evidence="3 6" id="KW-1133">Transmembrane helix</keyword>
<evidence type="ECO:0000313" key="8">
    <source>
        <dbReference type="EMBL" id="QSB06321.1"/>
    </source>
</evidence>
<keyword evidence="5" id="KW-0046">Antibiotic resistance</keyword>
<dbReference type="KEGG" id="nav:JQS30_05270"/>
<dbReference type="InterPro" id="IPR000412">
    <property type="entry name" value="ABC_2_transport"/>
</dbReference>
<dbReference type="InterPro" id="IPR051784">
    <property type="entry name" value="Nod_factor_ABC_transporter"/>
</dbReference>
<feature type="transmembrane region" description="Helical" evidence="6">
    <location>
        <begin position="41"/>
        <end position="61"/>
    </location>
</feature>
<evidence type="ECO:0000256" key="3">
    <source>
        <dbReference type="ARBA" id="ARBA00022989"/>
    </source>
</evidence>
<feature type="transmembrane region" description="Helical" evidence="6">
    <location>
        <begin position="73"/>
        <end position="94"/>
    </location>
</feature>
<evidence type="ECO:0000256" key="4">
    <source>
        <dbReference type="ARBA" id="ARBA00023136"/>
    </source>
</evidence>
<dbReference type="Pfam" id="PF01061">
    <property type="entry name" value="ABC2_membrane"/>
    <property type="match status" value="1"/>
</dbReference>
<dbReference type="RefSeq" id="WP_213172330.1">
    <property type="nucleotide sequence ID" value="NZ_CP070496.1"/>
</dbReference>
<sequence>MTTIVNTQTWRQPPTGTAIISQSSTVAWRSLVNLKHYPWQLVDFAILPVMILLTITFFMGGQMMGSWQDFLQYGGPGIIAMGAMFATLNTALGFHSDLKTGIFDRLSSMPVSRVALIAGRVLADLLKHTWAILIVAAVAVAIGYRPEADVWSVLGAVGVLLIFLAAISWFMVFIGLTAKSEEQIQTYMISILMPIAFSSSVYIEVETMPQVLQWWANVNPMTYLADSVRALLNGTDIGASLWGLLAWCAALTAIFLPLALRAYRRRLNS</sequence>
<dbReference type="GO" id="GO:0046677">
    <property type="term" value="P:response to antibiotic"/>
    <property type="evidence" value="ECO:0007669"/>
    <property type="project" value="UniProtKB-KW"/>
</dbReference>
<name>A0A895XKS0_9ACTN</name>
<evidence type="ECO:0000256" key="2">
    <source>
        <dbReference type="ARBA" id="ARBA00022692"/>
    </source>
</evidence>
<keyword evidence="6" id="KW-0813">Transport</keyword>
<dbReference type="PANTHER" id="PTHR43229">
    <property type="entry name" value="NODULATION PROTEIN J"/>
    <property type="match status" value="1"/>
</dbReference>
<dbReference type="PROSITE" id="PS51012">
    <property type="entry name" value="ABC_TM2"/>
    <property type="match status" value="1"/>
</dbReference>
<keyword evidence="9" id="KW-1185">Reference proteome</keyword>
<reference evidence="8" key="1">
    <citation type="submission" date="2021-02" db="EMBL/GenBank/DDBJ databases">
        <title>Natronoglycomyces albus gen. nov., sp. nov, a haloalkaliphilic actinobacterium from a soda solonchak soil.</title>
        <authorList>
            <person name="Sorokin D.Y."/>
            <person name="Khijniak T.V."/>
            <person name="Zakharycheva A.P."/>
            <person name="Boueva O.V."/>
            <person name="Ariskina E.V."/>
            <person name="Hahnke R.L."/>
            <person name="Bunk B."/>
            <person name="Sproer C."/>
            <person name="Schumann P."/>
            <person name="Evtushenko L.I."/>
            <person name="Kublanov I.V."/>
        </authorList>
    </citation>
    <scope>NUCLEOTIDE SEQUENCE</scope>
    <source>
        <strain evidence="8">DSM 106290</strain>
    </source>
</reference>
<dbReference type="InterPro" id="IPR047817">
    <property type="entry name" value="ABC2_TM_bact-type"/>
</dbReference>
<proteinExistence type="inferred from homology"/>
<dbReference type="PANTHER" id="PTHR43229:SF2">
    <property type="entry name" value="NODULATION PROTEIN J"/>
    <property type="match status" value="1"/>
</dbReference>
<feature type="transmembrane region" description="Helical" evidence="6">
    <location>
        <begin position="114"/>
        <end position="144"/>
    </location>
</feature>
<evidence type="ECO:0000256" key="1">
    <source>
        <dbReference type="ARBA" id="ARBA00004141"/>
    </source>
</evidence>
<dbReference type="EMBL" id="CP070496">
    <property type="protein sequence ID" value="QSB06321.1"/>
    <property type="molecule type" value="Genomic_DNA"/>
</dbReference>
<feature type="transmembrane region" description="Helical" evidence="6">
    <location>
        <begin position="186"/>
        <end position="205"/>
    </location>
</feature>
<evidence type="ECO:0000313" key="9">
    <source>
        <dbReference type="Proteomes" id="UP000662939"/>
    </source>
</evidence>
<evidence type="ECO:0000256" key="6">
    <source>
        <dbReference type="RuleBase" id="RU361157"/>
    </source>
</evidence>
<evidence type="ECO:0000256" key="5">
    <source>
        <dbReference type="ARBA" id="ARBA00023251"/>
    </source>
</evidence>
<comment type="subcellular location">
    <subcellularLocation>
        <location evidence="6">Cell membrane</location>
        <topology evidence="6">Multi-pass membrane protein</topology>
    </subcellularLocation>
    <subcellularLocation>
        <location evidence="1">Membrane</location>
        <topology evidence="1">Multi-pass membrane protein</topology>
    </subcellularLocation>
</comment>
<dbReference type="GO" id="GO:0140359">
    <property type="term" value="F:ABC-type transporter activity"/>
    <property type="evidence" value="ECO:0007669"/>
    <property type="project" value="InterPro"/>
</dbReference>
<dbReference type="Proteomes" id="UP000662939">
    <property type="component" value="Chromosome"/>
</dbReference>
<feature type="domain" description="ABC transmembrane type-2" evidence="7">
    <location>
        <begin position="39"/>
        <end position="266"/>
    </location>
</feature>
<feature type="transmembrane region" description="Helical" evidence="6">
    <location>
        <begin position="239"/>
        <end position="260"/>
    </location>
</feature>
<keyword evidence="4 6" id="KW-0472">Membrane</keyword>
<keyword evidence="6" id="KW-1003">Cell membrane</keyword>
<dbReference type="GO" id="GO:0043190">
    <property type="term" value="C:ATP-binding cassette (ABC) transporter complex"/>
    <property type="evidence" value="ECO:0007669"/>
    <property type="project" value="InterPro"/>
</dbReference>
<dbReference type="PIRSF" id="PIRSF006648">
    <property type="entry name" value="DrrB"/>
    <property type="match status" value="1"/>
</dbReference>
<dbReference type="InterPro" id="IPR013525">
    <property type="entry name" value="ABC2_TM"/>
</dbReference>
<evidence type="ECO:0000259" key="7">
    <source>
        <dbReference type="PROSITE" id="PS51012"/>
    </source>
</evidence>
<protein>
    <recommendedName>
        <fullName evidence="6">Transport permease protein</fullName>
    </recommendedName>
</protein>
<feature type="transmembrane region" description="Helical" evidence="6">
    <location>
        <begin position="150"/>
        <end position="174"/>
    </location>
</feature>